<protein>
    <submittedName>
        <fullName evidence="2">Arylsulfate sulfotransferase</fullName>
    </submittedName>
</protein>
<dbReference type="PROSITE" id="PS51257">
    <property type="entry name" value="PROKAR_LIPOPROTEIN"/>
    <property type="match status" value="1"/>
</dbReference>
<dbReference type="PANTHER" id="PTHR35340">
    <property type="entry name" value="PQQ ENZYME REPEAT PROTEIN-RELATED"/>
    <property type="match status" value="1"/>
</dbReference>
<gene>
    <name evidence="2" type="ORF">SAMN04487992_106264</name>
</gene>
<dbReference type="InterPro" id="IPR038477">
    <property type="entry name" value="ASST_N_sf"/>
</dbReference>
<dbReference type="EMBL" id="FNBD01000006">
    <property type="protein sequence ID" value="SDF03754.1"/>
    <property type="molecule type" value="Genomic_DNA"/>
</dbReference>
<dbReference type="InterPro" id="IPR010262">
    <property type="entry name" value="Arylsulfotransferase_bact"/>
</dbReference>
<evidence type="ECO:0000313" key="2">
    <source>
        <dbReference type="EMBL" id="SDF03754.1"/>
    </source>
</evidence>
<dbReference type="Pfam" id="PF05935">
    <property type="entry name" value="Arylsulfotrans"/>
    <property type="match status" value="1"/>
</dbReference>
<keyword evidence="2" id="KW-0808">Transferase</keyword>
<sequence>MDIRKIKLLVLLGLFIVSCNNDDSVSNVATDSTENEIFSCSDELAIEVQTLLNPSGYAPLSALVIFNTDEPISVTMRVIGKNGADADIIQSFPEIGTNIEIPVHGLYPDYENEVEFTFYDTNKVSLCTQTLKIQTASLISAMPEITINTADRSQMAAGMTLVSYYGYDTDIHPFRPFIFDSYGAIRWYLNYKEHPILSNLHYDNGPGRLANGNFYFANNEPDAIYEVDLFGNIINTWDMPGFSFHHEVLEKPNGNFIVLVDKHDASTIEDYIIEIDRSANEIITIWDLNESLDNTRTTLTTDSEDWIHVNGVSYDASDDTLVISGRTQGVVKLTAANEVVWIMAPHADWKTSGNLKDLSSNLLQPLDASGSAITNEAILDGTENHSDFEWNWYQHATKVLADGSVILFDNGDNRNYTGLGPYSRAVQYKIDETNGTIQQIWHYGKERGEETYSRVVSDVDYLEANNHMLFSPGGITSGAQPFGKSIEIDMETNSIIFEATITAPTPFAGHITFHRTERLSLYPTLN</sequence>
<organism evidence="2 3">
    <name type="scientific">Cellulophaga baltica</name>
    <dbReference type="NCBI Taxonomy" id="76594"/>
    <lineage>
        <taxon>Bacteria</taxon>
        <taxon>Pseudomonadati</taxon>
        <taxon>Bacteroidota</taxon>
        <taxon>Flavobacteriia</taxon>
        <taxon>Flavobacteriales</taxon>
        <taxon>Flavobacteriaceae</taxon>
        <taxon>Cellulophaga</taxon>
    </lineage>
</organism>
<evidence type="ECO:0000259" key="1">
    <source>
        <dbReference type="Pfam" id="PF17425"/>
    </source>
</evidence>
<dbReference type="Gene3D" id="2.60.40.3100">
    <property type="entry name" value="Arylsulphate sulphotransferase monomer, N-terminal domain"/>
    <property type="match status" value="1"/>
</dbReference>
<dbReference type="PANTHER" id="PTHR35340:SF10">
    <property type="entry name" value="CYTOPLASMIC PROTEIN"/>
    <property type="match status" value="1"/>
</dbReference>
<dbReference type="SUPFAM" id="SSF63829">
    <property type="entry name" value="Calcium-dependent phosphotriesterase"/>
    <property type="match status" value="1"/>
</dbReference>
<dbReference type="Pfam" id="PF17425">
    <property type="entry name" value="Arylsulfotran_N"/>
    <property type="match status" value="1"/>
</dbReference>
<dbReference type="GO" id="GO:0004062">
    <property type="term" value="F:aryl sulfotransferase activity"/>
    <property type="evidence" value="ECO:0007669"/>
    <property type="project" value="InterPro"/>
</dbReference>
<dbReference type="AlphaFoldDB" id="A0A1G7HU29"/>
<dbReference type="Proteomes" id="UP000182114">
    <property type="component" value="Unassembled WGS sequence"/>
</dbReference>
<feature type="domain" description="Arylsulfotransferase N-terminal" evidence="1">
    <location>
        <begin position="51"/>
        <end position="136"/>
    </location>
</feature>
<name>A0A1G7HU29_9FLAO</name>
<reference evidence="3" key="1">
    <citation type="submission" date="2016-10" db="EMBL/GenBank/DDBJ databases">
        <authorList>
            <person name="Varghese N."/>
            <person name="Submissions S."/>
        </authorList>
    </citation>
    <scope>NUCLEOTIDE SEQUENCE [LARGE SCALE GENOMIC DNA]</scope>
    <source>
        <strain evidence="3">DSM 24729</strain>
    </source>
</reference>
<accession>A0A1G7HU29</accession>
<proteinExistence type="predicted"/>
<dbReference type="RefSeq" id="WP_175444434.1">
    <property type="nucleotide sequence ID" value="NZ_FNBD01000006.1"/>
</dbReference>
<evidence type="ECO:0000313" key="3">
    <source>
        <dbReference type="Proteomes" id="UP000182114"/>
    </source>
</evidence>
<dbReference type="InterPro" id="IPR053143">
    <property type="entry name" value="Arylsulfate_ST"/>
</dbReference>
<dbReference type="InterPro" id="IPR035391">
    <property type="entry name" value="Arylsulfotran_N"/>
</dbReference>
<keyword evidence="3" id="KW-1185">Reference proteome</keyword>